<name>A0A445E791_ARAHY</name>
<comment type="caution">
    <text evidence="2">The sequence shown here is derived from an EMBL/GenBank/DDBJ whole genome shotgun (WGS) entry which is preliminary data.</text>
</comment>
<organism evidence="2 3">
    <name type="scientific">Arachis hypogaea</name>
    <name type="common">Peanut</name>
    <dbReference type="NCBI Taxonomy" id="3818"/>
    <lineage>
        <taxon>Eukaryota</taxon>
        <taxon>Viridiplantae</taxon>
        <taxon>Streptophyta</taxon>
        <taxon>Embryophyta</taxon>
        <taxon>Tracheophyta</taxon>
        <taxon>Spermatophyta</taxon>
        <taxon>Magnoliopsida</taxon>
        <taxon>eudicotyledons</taxon>
        <taxon>Gunneridae</taxon>
        <taxon>Pentapetalae</taxon>
        <taxon>rosids</taxon>
        <taxon>fabids</taxon>
        <taxon>Fabales</taxon>
        <taxon>Fabaceae</taxon>
        <taxon>Papilionoideae</taxon>
        <taxon>50 kb inversion clade</taxon>
        <taxon>dalbergioids sensu lato</taxon>
        <taxon>Dalbergieae</taxon>
        <taxon>Pterocarpus clade</taxon>
        <taxon>Arachis</taxon>
    </lineage>
</organism>
<accession>A0A445E791</accession>
<dbReference type="OrthoDB" id="9970274at2759"/>
<sequence>MGASLSNLGTNGSMIGPGLGDIPEGCVARVFLHLSPPEICNLARLNRAFRGAASADSVWQSKLPSNYHDLLDLVPPERYKNLSKKDIFALLSRPVPFDDGNKEVWLDRVTGRVCMAISAKAMAITGIDDRRYWNWIPTEESRFQIVAYLQQIWWFEVDGEVKFPFPPDIYTLSFRLHLGRFSKRLGRRVSNYEHTHGWDIKPVKFELSTSDGQHASGEFCLDETELDDGYGNHKRGYWVDYKVGEFIVSGSEPKTEVRFSMKQIDCTHSKGGLCVDSVFIIPSDLRERKRRGILK</sequence>
<evidence type="ECO:0000313" key="2">
    <source>
        <dbReference type="EMBL" id="RYR71297.1"/>
    </source>
</evidence>
<proteinExistence type="predicted"/>
<dbReference type="Gramene" id="arahy.Tifrunner.gnm2.ann2.Ah12g467400.1">
    <property type="protein sequence ID" value="arahy.Tifrunner.gnm2.ann2.Ah12g467400.1-CDS"/>
    <property type="gene ID" value="arahy.Tifrunner.gnm2.ann2.Ah12g467400"/>
</dbReference>
<dbReference type="PANTHER" id="PTHR31960">
    <property type="entry name" value="F-BOX PROTEIN PP2-A15"/>
    <property type="match status" value="1"/>
</dbReference>
<dbReference type="PROSITE" id="PS50181">
    <property type="entry name" value="FBOX"/>
    <property type="match status" value="1"/>
</dbReference>
<dbReference type="Pfam" id="PF14299">
    <property type="entry name" value="PP2"/>
    <property type="match status" value="1"/>
</dbReference>
<dbReference type="AlphaFoldDB" id="A0A445E791"/>
<protein>
    <recommendedName>
        <fullName evidence="1">F-box domain-containing protein</fullName>
    </recommendedName>
</protein>
<gene>
    <name evidence="2" type="ORF">Ahy_A02g005570</name>
</gene>
<dbReference type="InterPro" id="IPR036047">
    <property type="entry name" value="F-box-like_dom_sf"/>
</dbReference>
<dbReference type="EMBL" id="SDMP01000002">
    <property type="protein sequence ID" value="RYR71297.1"/>
    <property type="molecule type" value="Genomic_DNA"/>
</dbReference>
<dbReference type="Gramene" id="arahy.Tifrunner.gnm2.ann2.Ah02g399200.1">
    <property type="protein sequence ID" value="arahy.Tifrunner.gnm2.ann2.Ah02g399200.1-CDS"/>
    <property type="gene ID" value="arahy.Tifrunner.gnm2.ann2.Ah02g399200"/>
</dbReference>
<dbReference type="SMR" id="A0A445E791"/>
<dbReference type="CDD" id="cd22162">
    <property type="entry name" value="F-box_AtSKIP3-like"/>
    <property type="match status" value="1"/>
</dbReference>
<dbReference type="InterPro" id="IPR001810">
    <property type="entry name" value="F-box_dom"/>
</dbReference>
<evidence type="ECO:0000313" key="3">
    <source>
        <dbReference type="Proteomes" id="UP000289738"/>
    </source>
</evidence>
<reference evidence="2 3" key="1">
    <citation type="submission" date="2019-01" db="EMBL/GenBank/DDBJ databases">
        <title>Sequencing of cultivated peanut Arachis hypogaea provides insights into genome evolution and oil improvement.</title>
        <authorList>
            <person name="Chen X."/>
        </authorList>
    </citation>
    <scope>NUCLEOTIDE SEQUENCE [LARGE SCALE GENOMIC DNA]</scope>
    <source>
        <strain evidence="3">cv. Fuhuasheng</strain>
        <tissue evidence="2">Leaves</tissue>
    </source>
</reference>
<dbReference type="Proteomes" id="UP000289738">
    <property type="component" value="Chromosome A02"/>
</dbReference>
<dbReference type="SUPFAM" id="SSF81383">
    <property type="entry name" value="F-box domain"/>
    <property type="match status" value="1"/>
</dbReference>
<keyword evidence="3" id="KW-1185">Reference proteome</keyword>
<dbReference type="STRING" id="3818.A0A445E791"/>
<dbReference type="PANTHER" id="PTHR31960:SF2">
    <property type="entry name" value="F-BOX PROTEIN PP2-A15"/>
    <property type="match status" value="1"/>
</dbReference>
<dbReference type="InterPro" id="IPR025886">
    <property type="entry name" value="PP2-like"/>
</dbReference>
<feature type="domain" description="F-box" evidence="1">
    <location>
        <begin position="16"/>
        <end position="62"/>
    </location>
</feature>
<evidence type="ECO:0000259" key="1">
    <source>
        <dbReference type="PROSITE" id="PS50181"/>
    </source>
</evidence>